<feature type="domain" description="Pyrrolo-quinoline quinone repeat" evidence="2">
    <location>
        <begin position="397"/>
        <end position="521"/>
    </location>
</feature>
<accession>A0ABV9HK52</accession>
<evidence type="ECO:0000259" key="2">
    <source>
        <dbReference type="Pfam" id="PF13360"/>
    </source>
</evidence>
<dbReference type="SUPFAM" id="SSF50998">
    <property type="entry name" value="Quinoprotein alcohol dehydrogenase-like"/>
    <property type="match status" value="1"/>
</dbReference>
<proteinExistence type="predicted"/>
<evidence type="ECO:0000313" key="3">
    <source>
        <dbReference type="EMBL" id="MFC4629491.1"/>
    </source>
</evidence>
<dbReference type="RefSeq" id="WP_377136534.1">
    <property type="nucleotide sequence ID" value="NZ_JBHSFI010000004.1"/>
</dbReference>
<gene>
    <name evidence="3" type="ORF">ACFO6V_14695</name>
</gene>
<protein>
    <submittedName>
        <fullName evidence="3">PQQ-binding-like beta-propeller repeat protein</fullName>
    </submittedName>
</protein>
<dbReference type="InterPro" id="IPR018391">
    <property type="entry name" value="PQQ_b-propeller_rpt"/>
</dbReference>
<dbReference type="Pfam" id="PF13360">
    <property type="entry name" value="PQQ_2"/>
    <property type="match status" value="1"/>
</dbReference>
<keyword evidence="4" id="KW-1185">Reference proteome</keyword>
<name>A0ABV9HK52_9MICO</name>
<dbReference type="EMBL" id="JBHSFI010000004">
    <property type="protein sequence ID" value="MFC4629491.1"/>
    <property type="molecule type" value="Genomic_DNA"/>
</dbReference>
<dbReference type="InterPro" id="IPR002372">
    <property type="entry name" value="PQQ_rpt_dom"/>
</dbReference>
<evidence type="ECO:0000313" key="4">
    <source>
        <dbReference type="Proteomes" id="UP001596011"/>
    </source>
</evidence>
<dbReference type="InterPro" id="IPR015943">
    <property type="entry name" value="WD40/YVTN_repeat-like_dom_sf"/>
</dbReference>
<comment type="caution">
    <text evidence="3">The sequence shown here is derived from an EMBL/GenBank/DDBJ whole genome shotgun (WGS) entry which is preliminary data.</text>
</comment>
<sequence length="558" mass="56356">MARDPEPGGAFVFDLVDDGAADPAGPLAPPAAAAGDEPDGEQPDGDGAVPGEPSAGSGRMLRSVAPVAAVLAIVLGTGLGMDGVRDAARSEQMREVHGGVVDVSAPLTETWTWEGDVGSRAAVEEGLGVEVAVLGDVLVFESGAELVALDAATGAEAWVVPLGADPDCGPTGSAGWGQVATSALVCLAGPDADRAVTVVGPDGVVSAPRVLSAADTRRFGEPRPGPGGTVVRAERTGRVPTSGLGDGKCTELGECSGTVRAGQDLTVRAEDAVTGEERWRVTVPFRPTPADQCANWYGTSWNGSGTAVNLNSMLDPGGFGARITDRLVQLYGCGVEAVITSDGVALGTEIEPGTGSVESLRNGGYSGYTYSEAVRTVLYDAAGTVVGEIDGYAAEPGAVDGSGPDTLLGVGEPGARVVAYETDGTPRWDAEVTTDAQSFLAQVAGTAVIMTGGGTVRGLDLASGEERWAWKGTDPDEYGAELYVSRSFTDGQFVLLVVENGYGSAGLVSLDVVSGEVAWKQHGDEAVLDGAGQIGGSGLLAIDGNLLEVTPDGVRGLG</sequence>
<dbReference type="Gene3D" id="2.130.10.10">
    <property type="entry name" value="YVTN repeat-like/Quinoprotein amine dehydrogenase"/>
    <property type="match status" value="1"/>
</dbReference>
<dbReference type="Proteomes" id="UP001596011">
    <property type="component" value="Unassembled WGS sequence"/>
</dbReference>
<evidence type="ECO:0000256" key="1">
    <source>
        <dbReference type="SAM" id="MobiDB-lite"/>
    </source>
</evidence>
<dbReference type="SMART" id="SM00564">
    <property type="entry name" value="PQQ"/>
    <property type="match status" value="2"/>
</dbReference>
<reference evidence="4" key="1">
    <citation type="journal article" date="2019" name="Int. J. Syst. Evol. Microbiol.">
        <title>The Global Catalogue of Microorganisms (GCM) 10K type strain sequencing project: providing services to taxonomists for standard genome sequencing and annotation.</title>
        <authorList>
            <consortium name="The Broad Institute Genomics Platform"/>
            <consortium name="The Broad Institute Genome Sequencing Center for Infectious Disease"/>
            <person name="Wu L."/>
            <person name="Ma J."/>
        </authorList>
    </citation>
    <scope>NUCLEOTIDE SEQUENCE [LARGE SCALE GENOMIC DNA]</scope>
    <source>
        <strain evidence="4">CCUG 42722</strain>
    </source>
</reference>
<dbReference type="InterPro" id="IPR011047">
    <property type="entry name" value="Quinoprotein_ADH-like_sf"/>
</dbReference>
<feature type="region of interest" description="Disordered" evidence="1">
    <location>
        <begin position="1"/>
        <end position="58"/>
    </location>
</feature>
<organism evidence="3 4">
    <name type="scientific">Promicromonospora alba</name>
    <dbReference type="NCBI Taxonomy" id="1616110"/>
    <lineage>
        <taxon>Bacteria</taxon>
        <taxon>Bacillati</taxon>
        <taxon>Actinomycetota</taxon>
        <taxon>Actinomycetes</taxon>
        <taxon>Micrococcales</taxon>
        <taxon>Promicromonosporaceae</taxon>
        <taxon>Promicromonospora</taxon>
    </lineage>
</organism>
<feature type="compositionally biased region" description="Low complexity" evidence="1">
    <location>
        <begin position="21"/>
        <end position="35"/>
    </location>
</feature>